<dbReference type="OrthoDB" id="5554005at2759"/>
<evidence type="ECO:0000313" key="3">
    <source>
        <dbReference type="Proteomes" id="UP001139887"/>
    </source>
</evidence>
<gene>
    <name evidence="2" type="ORF">IWW36_002433</name>
</gene>
<evidence type="ECO:0000313" key="2">
    <source>
        <dbReference type="EMBL" id="KAJ2849706.1"/>
    </source>
</evidence>
<feature type="region of interest" description="Disordered" evidence="1">
    <location>
        <begin position="30"/>
        <end position="54"/>
    </location>
</feature>
<reference evidence="2" key="1">
    <citation type="submission" date="2022-07" db="EMBL/GenBank/DDBJ databases">
        <title>Phylogenomic reconstructions and comparative analyses of Kickxellomycotina fungi.</title>
        <authorList>
            <person name="Reynolds N.K."/>
            <person name="Stajich J.E."/>
            <person name="Barry K."/>
            <person name="Grigoriev I.V."/>
            <person name="Crous P."/>
            <person name="Smith M.E."/>
        </authorList>
    </citation>
    <scope>NUCLEOTIDE SEQUENCE</scope>
    <source>
        <strain evidence="2">NRRL 1566</strain>
    </source>
</reference>
<accession>A0A9W8I794</accession>
<name>A0A9W8I794_9FUNG</name>
<keyword evidence="3" id="KW-1185">Reference proteome</keyword>
<evidence type="ECO:0000256" key="1">
    <source>
        <dbReference type="SAM" id="MobiDB-lite"/>
    </source>
</evidence>
<comment type="caution">
    <text evidence="2">The sequence shown here is derived from an EMBL/GenBank/DDBJ whole genome shotgun (WGS) entry which is preliminary data.</text>
</comment>
<proteinExistence type="predicted"/>
<sequence length="134" mass="15300">MVGGLSGFRYRRNIQPWMLLNSSREFLSEKSGQIREPEDLSQMKENPARLRPRNCEPHMFLSNPFVKMLEDFSDDEGQELPLPSSDLLRTISNTISRVEARDFKPGTANHSENMNGSGLLALGVLIQEYARYLL</sequence>
<dbReference type="Proteomes" id="UP001139887">
    <property type="component" value="Unassembled WGS sequence"/>
</dbReference>
<protein>
    <submittedName>
        <fullName evidence="2">Uncharacterized protein</fullName>
    </submittedName>
</protein>
<dbReference type="EMBL" id="JANBUW010000063">
    <property type="protein sequence ID" value="KAJ2849706.1"/>
    <property type="molecule type" value="Genomic_DNA"/>
</dbReference>
<dbReference type="AlphaFoldDB" id="A0A9W8I794"/>
<organism evidence="2 3">
    <name type="scientific">Coemansia brasiliensis</name>
    <dbReference type="NCBI Taxonomy" id="2650707"/>
    <lineage>
        <taxon>Eukaryota</taxon>
        <taxon>Fungi</taxon>
        <taxon>Fungi incertae sedis</taxon>
        <taxon>Zoopagomycota</taxon>
        <taxon>Kickxellomycotina</taxon>
        <taxon>Kickxellomycetes</taxon>
        <taxon>Kickxellales</taxon>
        <taxon>Kickxellaceae</taxon>
        <taxon>Coemansia</taxon>
    </lineage>
</organism>